<organism evidence="1 2">
    <name type="scientific">Arabis nemorensis</name>
    <dbReference type="NCBI Taxonomy" id="586526"/>
    <lineage>
        <taxon>Eukaryota</taxon>
        <taxon>Viridiplantae</taxon>
        <taxon>Streptophyta</taxon>
        <taxon>Embryophyta</taxon>
        <taxon>Tracheophyta</taxon>
        <taxon>Spermatophyta</taxon>
        <taxon>Magnoliopsida</taxon>
        <taxon>eudicotyledons</taxon>
        <taxon>Gunneridae</taxon>
        <taxon>Pentapetalae</taxon>
        <taxon>rosids</taxon>
        <taxon>malvids</taxon>
        <taxon>Brassicales</taxon>
        <taxon>Brassicaceae</taxon>
        <taxon>Arabideae</taxon>
        <taxon>Arabis</taxon>
    </lineage>
</organism>
<dbReference type="OrthoDB" id="1065411at2759"/>
<name>A0A565AME8_9BRAS</name>
<accession>A0A565AME8</accession>
<sequence>MADSLLEKATSALSEAKETVTTSAKTDVMKDAVDNVVTRGIDGAKSLLHGLEEKKDEVSSKIMDAVSHFTGSTDSAASTANGDLPVSTENQPLLAAGDREAEPWWKICCGVLDLLKASSSSTR</sequence>
<protein>
    <submittedName>
        <fullName evidence="1">Uncharacterized protein</fullName>
    </submittedName>
</protein>
<proteinExistence type="predicted"/>
<comment type="caution">
    <text evidence="1">The sequence shown here is derived from an EMBL/GenBank/DDBJ whole genome shotgun (WGS) entry which is preliminary data.</text>
</comment>
<evidence type="ECO:0000313" key="2">
    <source>
        <dbReference type="Proteomes" id="UP000489600"/>
    </source>
</evidence>
<dbReference type="AlphaFoldDB" id="A0A565AME8"/>
<gene>
    <name evidence="1" type="ORF">ANE_LOCUS647</name>
</gene>
<keyword evidence="2" id="KW-1185">Reference proteome</keyword>
<dbReference type="EMBL" id="CABITT030000001">
    <property type="protein sequence ID" value="VVA90202.1"/>
    <property type="molecule type" value="Genomic_DNA"/>
</dbReference>
<reference evidence="1" key="1">
    <citation type="submission" date="2019-07" db="EMBL/GenBank/DDBJ databases">
        <authorList>
            <person name="Dittberner H."/>
        </authorList>
    </citation>
    <scope>NUCLEOTIDE SEQUENCE [LARGE SCALE GENOMIC DNA]</scope>
</reference>
<dbReference type="Proteomes" id="UP000489600">
    <property type="component" value="Unassembled WGS sequence"/>
</dbReference>
<evidence type="ECO:0000313" key="1">
    <source>
        <dbReference type="EMBL" id="VVA90202.1"/>
    </source>
</evidence>